<evidence type="ECO:0000313" key="2">
    <source>
        <dbReference type="EMBL" id="QDS97349.1"/>
    </source>
</evidence>
<dbReference type="PANTHER" id="PTHR18964">
    <property type="entry name" value="ROK (REPRESSOR, ORF, KINASE) FAMILY"/>
    <property type="match status" value="1"/>
</dbReference>
<evidence type="ECO:0000256" key="1">
    <source>
        <dbReference type="ARBA" id="ARBA00006479"/>
    </source>
</evidence>
<keyword evidence="2" id="KW-0808">Transferase</keyword>
<dbReference type="GO" id="GO:0004340">
    <property type="term" value="F:glucokinase activity"/>
    <property type="evidence" value="ECO:0007669"/>
    <property type="project" value="UniProtKB-EC"/>
</dbReference>
<dbReference type="InterPro" id="IPR043129">
    <property type="entry name" value="ATPase_NBD"/>
</dbReference>
<reference evidence="2 3" key="1">
    <citation type="submission" date="2019-02" db="EMBL/GenBank/DDBJ databases">
        <title>Deep-cultivation of Planctomycetes and their phenomic and genomic characterization uncovers novel biology.</title>
        <authorList>
            <person name="Wiegand S."/>
            <person name="Jogler M."/>
            <person name="Boedeker C."/>
            <person name="Pinto D."/>
            <person name="Vollmers J."/>
            <person name="Rivas-Marin E."/>
            <person name="Kohn T."/>
            <person name="Peeters S.H."/>
            <person name="Heuer A."/>
            <person name="Rast P."/>
            <person name="Oberbeckmann S."/>
            <person name="Bunk B."/>
            <person name="Jeske O."/>
            <person name="Meyerdierks A."/>
            <person name="Storesund J.E."/>
            <person name="Kallscheuer N."/>
            <person name="Luecker S."/>
            <person name="Lage O.M."/>
            <person name="Pohl T."/>
            <person name="Merkel B.J."/>
            <person name="Hornburger P."/>
            <person name="Mueller R.-W."/>
            <person name="Bruemmer F."/>
            <person name="Labrenz M."/>
            <person name="Spormann A.M."/>
            <person name="Op den Camp H."/>
            <person name="Overmann J."/>
            <person name="Amann R."/>
            <person name="Jetten M.S.M."/>
            <person name="Mascher T."/>
            <person name="Medema M.H."/>
            <person name="Devos D.P."/>
            <person name="Kaster A.-K."/>
            <person name="Ovreas L."/>
            <person name="Rohde M."/>
            <person name="Galperin M.Y."/>
            <person name="Jogler C."/>
        </authorList>
    </citation>
    <scope>NUCLEOTIDE SEQUENCE [LARGE SCALE GENOMIC DNA]</scope>
    <source>
        <strain evidence="2 3">HG15A2</strain>
    </source>
</reference>
<sequence>MSLDSLKHVSIAGREVSLRIGVDMGGSDIKFGATDLDAELILLPDLVKLPSLSQQGPQKTISQIITGIGAVLEELGAKWAQVATIAVTVPCPCSPDGVILEVTNLGTPDTKHLWEVPFGELLATAVEAEAGCTIPTFACNDANAAGQDDDFTRFGLKTDSRTCLFITTGTGMGGCVIVNGSVFYGIGQAGELGHMKIAVPSGYENRFSADPNPPCGCGGQKCVETRASLTGLIRRVTWALSDAGVDLIKAELEAEGREFNPETVAKLRELYEVAPKRAAYEVRTFADAHKDEFCRWLLEDWAIMIGALFASLAPALHPDLLIIGGGMTEISGDAQAWFLDVVKKSYAQTNAQRSFESKPGNCEIVWSVSTDQGWRGAILMGIRAGQA</sequence>
<dbReference type="RefSeq" id="WP_145057657.1">
    <property type="nucleotide sequence ID" value="NZ_CP036263.1"/>
</dbReference>
<dbReference type="AlphaFoldDB" id="A0A517MR48"/>
<evidence type="ECO:0000313" key="3">
    <source>
        <dbReference type="Proteomes" id="UP000319852"/>
    </source>
</evidence>
<accession>A0A517MR48</accession>
<dbReference type="KEGG" id="amob:HG15A2_06100"/>
<dbReference type="Proteomes" id="UP000319852">
    <property type="component" value="Chromosome"/>
</dbReference>
<keyword evidence="2" id="KW-0418">Kinase</keyword>
<dbReference type="InterPro" id="IPR000600">
    <property type="entry name" value="ROK"/>
</dbReference>
<dbReference type="OrthoDB" id="9795247at2"/>
<name>A0A517MR48_9BACT</name>
<proteinExistence type="inferred from homology"/>
<dbReference type="EC" id="2.7.1.2" evidence="2"/>
<keyword evidence="3" id="KW-1185">Reference proteome</keyword>
<dbReference type="Gene3D" id="3.30.420.40">
    <property type="match status" value="2"/>
</dbReference>
<dbReference type="PANTHER" id="PTHR18964:SF149">
    <property type="entry name" value="BIFUNCTIONAL UDP-N-ACETYLGLUCOSAMINE 2-EPIMERASE_N-ACETYLMANNOSAMINE KINASE"/>
    <property type="match status" value="1"/>
</dbReference>
<dbReference type="SUPFAM" id="SSF53067">
    <property type="entry name" value="Actin-like ATPase domain"/>
    <property type="match status" value="1"/>
</dbReference>
<protein>
    <submittedName>
        <fullName evidence="2">Glucokinase</fullName>
        <ecNumber evidence="2">2.7.1.2</ecNumber>
    </submittedName>
</protein>
<gene>
    <name evidence="2" type="primary">glcK_1</name>
    <name evidence="2" type="ORF">HG15A2_06100</name>
</gene>
<dbReference type="Pfam" id="PF00480">
    <property type="entry name" value="ROK"/>
    <property type="match status" value="1"/>
</dbReference>
<comment type="similarity">
    <text evidence="1">Belongs to the ROK (NagC/XylR) family.</text>
</comment>
<dbReference type="EMBL" id="CP036263">
    <property type="protein sequence ID" value="QDS97349.1"/>
    <property type="molecule type" value="Genomic_DNA"/>
</dbReference>
<organism evidence="2 3">
    <name type="scientific">Adhaeretor mobilis</name>
    <dbReference type="NCBI Taxonomy" id="1930276"/>
    <lineage>
        <taxon>Bacteria</taxon>
        <taxon>Pseudomonadati</taxon>
        <taxon>Planctomycetota</taxon>
        <taxon>Planctomycetia</taxon>
        <taxon>Pirellulales</taxon>
        <taxon>Lacipirellulaceae</taxon>
        <taxon>Adhaeretor</taxon>
    </lineage>
</organism>